<evidence type="ECO:0000256" key="7">
    <source>
        <dbReference type="ARBA" id="ARBA00039935"/>
    </source>
</evidence>
<dbReference type="InterPro" id="IPR011332">
    <property type="entry name" value="Ribosomal_zn-bd"/>
</dbReference>
<keyword evidence="3" id="KW-0809">Transit peptide</keyword>
<reference evidence="8 9" key="2">
    <citation type="journal article" date="2009" name="PLoS ONE">
        <title>An integrated genetic and cytogenetic map of the cucumber genome.</title>
        <authorList>
            <person name="Ren Y."/>
            <person name="Zhang Z."/>
            <person name="Liu J."/>
            <person name="Staub J.E."/>
            <person name="Han Y."/>
            <person name="Cheng Z."/>
            <person name="Li X."/>
            <person name="Lu J."/>
            <person name="Miao H."/>
            <person name="Kang H."/>
            <person name="Xie B."/>
            <person name="Gu X."/>
            <person name="Wang X."/>
            <person name="Du Y."/>
            <person name="Jin W."/>
            <person name="Huang S."/>
        </authorList>
    </citation>
    <scope>NUCLEOTIDE SEQUENCE [LARGE SCALE GENOMIC DNA]</scope>
    <source>
        <strain evidence="9">cv. 9930</strain>
    </source>
</reference>
<comment type="subcellular location">
    <subcellularLocation>
        <location evidence="1">Mitochondrion</location>
    </subcellularLocation>
</comment>
<dbReference type="GO" id="GO:0003735">
    <property type="term" value="F:structural constituent of ribosome"/>
    <property type="evidence" value="ECO:0000318"/>
    <property type="project" value="GO_Central"/>
</dbReference>
<evidence type="ECO:0000313" key="8">
    <source>
        <dbReference type="EMBL" id="KGN51945.1"/>
    </source>
</evidence>
<dbReference type="STRING" id="3659.A0A0A0KQP7"/>
<keyword evidence="4" id="KW-0689">Ribosomal protein</keyword>
<dbReference type="KEGG" id="csv:101216290"/>
<evidence type="ECO:0000313" key="9">
    <source>
        <dbReference type="Proteomes" id="UP000029981"/>
    </source>
</evidence>
<reference evidence="8 9" key="1">
    <citation type="journal article" date="2009" name="Nat. Genet.">
        <title>The genome of the cucumber, Cucumis sativus L.</title>
        <authorList>
            <person name="Huang S."/>
            <person name="Li R."/>
            <person name="Zhang Z."/>
            <person name="Li L."/>
            <person name="Gu X."/>
            <person name="Fan W."/>
            <person name="Lucas W.J."/>
            <person name="Wang X."/>
            <person name="Xie B."/>
            <person name="Ni P."/>
            <person name="Ren Y."/>
            <person name="Zhu H."/>
            <person name="Li J."/>
            <person name="Lin K."/>
            <person name="Jin W."/>
            <person name="Fei Z."/>
            <person name="Li G."/>
            <person name="Staub J."/>
            <person name="Kilian A."/>
            <person name="van der Vossen E.A."/>
            <person name="Wu Y."/>
            <person name="Guo J."/>
            <person name="He J."/>
            <person name="Jia Z."/>
            <person name="Ren Y."/>
            <person name="Tian G."/>
            <person name="Lu Y."/>
            <person name="Ruan J."/>
            <person name="Qian W."/>
            <person name="Wang M."/>
            <person name="Huang Q."/>
            <person name="Li B."/>
            <person name="Xuan Z."/>
            <person name="Cao J."/>
            <person name="Asan"/>
            <person name="Wu Z."/>
            <person name="Zhang J."/>
            <person name="Cai Q."/>
            <person name="Bai Y."/>
            <person name="Zhao B."/>
            <person name="Han Y."/>
            <person name="Li Y."/>
            <person name="Li X."/>
            <person name="Wang S."/>
            <person name="Shi Q."/>
            <person name="Liu S."/>
            <person name="Cho W.K."/>
            <person name="Kim J.Y."/>
            <person name="Xu Y."/>
            <person name="Heller-Uszynska K."/>
            <person name="Miao H."/>
            <person name="Cheng Z."/>
            <person name="Zhang S."/>
            <person name="Wu J."/>
            <person name="Yang Y."/>
            <person name="Kang H."/>
            <person name="Li M."/>
            <person name="Liang H."/>
            <person name="Ren X."/>
            <person name="Shi Z."/>
            <person name="Wen M."/>
            <person name="Jian M."/>
            <person name="Yang H."/>
            <person name="Zhang G."/>
            <person name="Yang Z."/>
            <person name="Chen R."/>
            <person name="Liu S."/>
            <person name="Li J."/>
            <person name="Ma L."/>
            <person name="Liu H."/>
            <person name="Zhou Y."/>
            <person name="Zhao J."/>
            <person name="Fang X."/>
            <person name="Li G."/>
            <person name="Fang L."/>
            <person name="Li Y."/>
            <person name="Liu D."/>
            <person name="Zheng H."/>
            <person name="Zhang Y."/>
            <person name="Qin N."/>
            <person name="Li Z."/>
            <person name="Yang G."/>
            <person name="Yang S."/>
            <person name="Bolund L."/>
            <person name="Kristiansen K."/>
            <person name="Zheng H."/>
            <person name="Li S."/>
            <person name="Zhang X."/>
            <person name="Yang H."/>
            <person name="Wang J."/>
            <person name="Sun R."/>
            <person name="Zhang B."/>
            <person name="Jiang S."/>
            <person name="Wang J."/>
            <person name="Du Y."/>
            <person name="Li S."/>
        </authorList>
    </citation>
    <scope>NUCLEOTIDE SEQUENCE [LARGE SCALE GENOMIC DNA]</scope>
    <source>
        <strain evidence="9">cv. 9930</strain>
    </source>
</reference>
<keyword evidence="5" id="KW-0496">Mitochondrion</keyword>
<accession>A0A0A0KQP7</accession>
<dbReference type="EMBL" id="CM002926">
    <property type="protein sequence ID" value="KGN51945.1"/>
    <property type="molecule type" value="Genomic_DNA"/>
</dbReference>
<dbReference type="InterPro" id="IPR002677">
    <property type="entry name" value="Ribosomal_bL32"/>
</dbReference>
<dbReference type="Proteomes" id="UP000029981">
    <property type="component" value="Chromosome 5"/>
</dbReference>
<keyword evidence="6" id="KW-0687">Ribonucleoprotein</keyword>
<dbReference type="GO" id="GO:0005762">
    <property type="term" value="C:mitochondrial large ribosomal subunit"/>
    <property type="evidence" value="ECO:0000318"/>
    <property type="project" value="GO_Central"/>
</dbReference>
<evidence type="ECO:0000256" key="5">
    <source>
        <dbReference type="ARBA" id="ARBA00023128"/>
    </source>
</evidence>
<gene>
    <name evidence="8" type="ORF">Csa_5G606360</name>
</gene>
<dbReference type="Pfam" id="PF01783">
    <property type="entry name" value="Ribosomal_L32p"/>
    <property type="match status" value="1"/>
</dbReference>
<dbReference type="GO" id="GO:0006412">
    <property type="term" value="P:translation"/>
    <property type="evidence" value="ECO:0007669"/>
    <property type="project" value="InterPro"/>
</dbReference>
<dbReference type="HAMAP" id="MF_00340">
    <property type="entry name" value="Ribosomal_bL32"/>
    <property type="match status" value="1"/>
</dbReference>
<sequence>MALRIMRALEGQMGSMLGLKAMAYGLPHSSPISGVMGPKDSPPPLVLPEFNQEYDDDKTNNCSIVGFGFPSLSFSGSMELMAVPKKKVSPHKRRIRNAPKALKPIPVIVRCKACGKVKLPHYYCCSGRPGDQDNSAT</sequence>
<dbReference type="InterPro" id="IPR051991">
    <property type="entry name" value="Mitoribosomal_protein_bL32"/>
</dbReference>
<dbReference type="OMA" id="TIAPTHM"/>
<dbReference type="Gramene" id="KGN51945">
    <property type="protein sequence ID" value="KGN51945"/>
    <property type="gene ID" value="Csa_5G606360"/>
</dbReference>
<evidence type="ECO:0000256" key="3">
    <source>
        <dbReference type="ARBA" id="ARBA00022946"/>
    </source>
</evidence>
<evidence type="ECO:0000256" key="1">
    <source>
        <dbReference type="ARBA" id="ARBA00004173"/>
    </source>
</evidence>
<dbReference type="PANTHER" id="PTHR21026:SF2">
    <property type="entry name" value="LARGE RIBOSOMAL SUBUNIT PROTEIN BL32M"/>
    <property type="match status" value="1"/>
</dbReference>
<evidence type="ECO:0000256" key="6">
    <source>
        <dbReference type="ARBA" id="ARBA00023274"/>
    </source>
</evidence>
<proteinExistence type="inferred from homology"/>
<dbReference type="SUPFAM" id="SSF57829">
    <property type="entry name" value="Zn-binding ribosomal proteins"/>
    <property type="match status" value="1"/>
</dbReference>
<organism evidence="8 9">
    <name type="scientific">Cucumis sativus</name>
    <name type="common">Cucumber</name>
    <dbReference type="NCBI Taxonomy" id="3659"/>
    <lineage>
        <taxon>Eukaryota</taxon>
        <taxon>Viridiplantae</taxon>
        <taxon>Streptophyta</taxon>
        <taxon>Embryophyta</taxon>
        <taxon>Tracheophyta</taxon>
        <taxon>Spermatophyta</taxon>
        <taxon>Magnoliopsida</taxon>
        <taxon>eudicotyledons</taxon>
        <taxon>Gunneridae</taxon>
        <taxon>Pentapetalae</taxon>
        <taxon>rosids</taxon>
        <taxon>fabids</taxon>
        <taxon>Cucurbitales</taxon>
        <taxon>Cucurbitaceae</taxon>
        <taxon>Benincaseae</taxon>
        <taxon>Cucumis</taxon>
    </lineage>
</organism>
<evidence type="ECO:0000256" key="2">
    <source>
        <dbReference type="ARBA" id="ARBA00008560"/>
    </source>
</evidence>
<dbReference type="AlphaFoldDB" id="A0A0A0KQP7"/>
<protein>
    <recommendedName>
        <fullName evidence="7">Large ribosomal subunit protein bL32m</fullName>
    </recommendedName>
</protein>
<reference evidence="8 9" key="3">
    <citation type="journal article" date="2010" name="BMC Genomics">
        <title>Transcriptome sequencing and comparative analysis of cucumber flowers with different sex types.</title>
        <authorList>
            <person name="Guo S."/>
            <person name="Zheng Y."/>
            <person name="Joung J.G."/>
            <person name="Liu S."/>
            <person name="Zhang Z."/>
            <person name="Crasta O.R."/>
            <person name="Sobral B.W."/>
            <person name="Xu Y."/>
            <person name="Huang S."/>
            <person name="Fei Z."/>
        </authorList>
    </citation>
    <scope>NUCLEOTIDE SEQUENCE [LARGE SCALE GENOMIC DNA]</scope>
    <source>
        <strain evidence="9">cv. 9930</strain>
    </source>
</reference>
<keyword evidence="9" id="KW-1185">Reference proteome</keyword>
<dbReference type="OrthoDB" id="2014905at2759"/>
<dbReference type="eggNOG" id="ENOG502S4EG">
    <property type="taxonomic scope" value="Eukaryota"/>
</dbReference>
<evidence type="ECO:0000256" key="4">
    <source>
        <dbReference type="ARBA" id="ARBA00022980"/>
    </source>
</evidence>
<dbReference type="NCBIfam" id="TIGR01031">
    <property type="entry name" value="rpmF_bact"/>
    <property type="match status" value="1"/>
</dbReference>
<name>A0A0A0KQP7_CUCSA</name>
<comment type="similarity">
    <text evidence="2">Belongs to the bacterial ribosomal protein bL32 family.</text>
</comment>
<dbReference type="PANTHER" id="PTHR21026">
    <property type="entry name" value="39S RIBOSOMAL PROTEIN L32, MITOCHONDRIAL"/>
    <property type="match status" value="1"/>
</dbReference>
<reference evidence="8 9" key="4">
    <citation type="journal article" date="2011" name="BMC Genomics">
        <title>RNA-Seq improves annotation of protein-coding genes in the cucumber genome.</title>
        <authorList>
            <person name="Li Z."/>
            <person name="Zhang Z."/>
            <person name="Yan P."/>
            <person name="Huang S."/>
            <person name="Fei Z."/>
            <person name="Lin K."/>
        </authorList>
    </citation>
    <scope>NUCLEOTIDE SEQUENCE [LARGE SCALE GENOMIC DNA]</scope>
    <source>
        <strain evidence="9">cv. 9930</strain>
    </source>
</reference>